<protein>
    <submittedName>
        <fullName evidence="2">Unannotated protein</fullName>
    </submittedName>
</protein>
<accession>A0A6J6WZJ0</accession>
<feature type="transmembrane region" description="Helical" evidence="1">
    <location>
        <begin position="135"/>
        <end position="154"/>
    </location>
</feature>
<feature type="transmembrane region" description="Helical" evidence="1">
    <location>
        <begin position="210"/>
        <end position="232"/>
    </location>
</feature>
<dbReference type="PANTHER" id="PTHR32251:SF17">
    <property type="entry name" value="STEROID 5-ALPHA REDUCTASE C-TERMINAL DOMAIN-CONTAINING PROTEIN"/>
    <property type="match status" value="1"/>
</dbReference>
<reference evidence="2" key="1">
    <citation type="submission" date="2020-05" db="EMBL/GenBank/DDBJ databases">
        <authorList>
            <person name="Chiriac C."/>
            <person name="Salcher M."/>
            <person name="Ghai R."/>
            <person name="Kavagutti S V."/>
        </authorList>
    </citation>
    <scope>NUCLEOTIDE SEQUENCE</scope>
</reference>
<dbReference type="AlphaFoldDB" id="A0A6J6WZJ0"/>
<evidence type="ECO:0000256" key="1">
    <source>
        <dbReference type="SAM" id="Phobius"/>
    </source>
</evidence>
<dbReference type="PROSITE" id="PS50244">
    <property type="entry name" value="S5A_REDUCTASE"/>
    <property type="match status" value="1"/>
</dbReference>
<feature type="transmembrane region" description="Helical" evidence="1">
    <location>
        <begin position="63"/>
        <end position="82"/>
    </location>
</feature>
<feature type="transmembrane region" description="Helical" evidence="1">
    <location>
        <begin position="6"/>
        <end position="25"/>
    </location>
</feature>
<keyword evidence="1" id="KW-0472">Membrane</keyword>
<dbReference type="Pfam" id="PF06966">
    <property type="entry name" value="DUF1295"/>
    <property type="match status" value="1"/>
</dbReference>
<gene>
    <name evidence="2" type="ORF">UFOPK2975_00387</name>
</gene>
<dbReference type="GO" id="GO:0016020">
    <property type="term" value="C:membrane"/>
    <property type="evidence" value="ECO:0007669"/>
    <property type="project" value="TreeGrafter"/>
</dbReference>
<dbReference type="PANTHER" id="PTHR32251">
    <property type="entry name" value="3-OXO-5-ALPHA-STEROID 4-DEHYDROGENASE"/>
    <property type="match status" value="1"/>
</dbReference>
<sequence>MNSTPQVLALTAVCIVAMMVALWIVSLIKKDASIVDIFWGLGFVMVGWASWQLSDANSQRGTVLAVLTTLWGVRLGGYLYWRNHGKGEDFRYQAMRKHYGSKFAVKSLFIVFGLQGVLMWIVSLPVQLGQMTNEAKIGAVGFIGIVVWAVGFLFESVGDIQLARFKSNSANAGKVMDKGLWKYTRHPNYFGDACAWWGIALIAAESRVGLFGIIGALVMNILLLKYSGVPILEKSINKRRPGYEEYQRRTSSFVPRMPKK</sequence>
<evidence type="ECO:0000313" key="2">
    <source>
        <dbReference type="EMBL" id="CAB4788566.1"/>
    </source>
</evidence>
<feature type="transmembrane region" description="Helical" evidence="1">
    <location>
        <begin position="103"/>
        <end position="123"/>
    </location>
</feature>
<dbReference type="EMBL" id="CAFAAG010000017">
    <property type="protein sequence ID" value="CAB4788566.1"/>
    <property type="molecule type" value="Genomic_DNA"/>
</dbReference>
<feature type="transmembrane region" description="Helical" evidence="1">
    <location>
        <begin position="32"/>
        <end position="51"/>
    </location>
</feature>
<keyword evidence="1" id="KW-0812">Transmembrane</keyword>
<dbReference type="InterPro" id="IPR010721">
    <property type="entry name" value="UstE-like"/>
</dbReference>
<name>A0A6J6WZJ0_9ZZZZ</name>
<keyword evidence="1" id="KW-1133">Transmembrane helix</keyword>
<proteinExistence type="predicted"/>
<organism evidence="2">
    <name type="scientific">freshwater metagenome</name>
    <dbReference type="NCBI Taxonomy" id="449393"/>
    <lineage>
        <taxon>unclassified sequences</taxon>
        <taxon>metagenomes</taxon>
        <taxon>ecological metagenomes</taxon>
    </lineage>
</organism>
<dbReference type="Gene3D" id="1.20.120.1630">
    <property type="match status" value="1"/>
</dbReference>